<comment type="function">
    <text evidence="9">Catalyzes the condensation reaction of fatty acid synthesis by the addition to an acyl acceptor of two carbons from malonyl-ACP. Catalyzes the first condensation reaction which initiates fatty acid synthesis and may therefore play a role in governing the total rate of fatty acid production. Possesses both acetoacetyl-ACP synthase and acetyl transacylase activities. Its substrate specificity determines the biosynthesis of branched-chain and/or straight-chain of fatty acids.</text>
</comment>
<name>A0A3G9JA07_9FIRM</name>
<dbReference type="EMBL" id="AP019309">
    <property type="protein sequence ID" value="BBH25215.1"/>
    <property type="molecule type" value="Genomic_DNA"/>
</dbReference>
<keyword evidence="13" id="KW-1185">Reference proteome</keyword>
<dbReference type="Gene3D" id="3.40.47.10">
    <property type="match status" value="1"/>
</dbReference>
<keyword evidence="3 9" id="KW-0444">Lipid biosynthesis</keyword>
<dbReference type="Pfam" id="PF08541">
    <property type="entry name" value="ACP_syn_III_C"/>
    <property type="match status" value="1"/>
</dbReference>
<dbReference type="NCBIfam" id="NF006829">
    <property type="entry name" value="PRK09352.1"/>
    <property type="match status" value="1"/>
</dbReference>
<gene>
    <name evidence="9 12" type="primary">fabH</name>
    <name evidence="12" type="ORF">SG0102_01490</name>
</gene>
<evidence type="ECO:0000256" key="6">
    <source>
        <dbReference type="ARBA" id="ARBA00023098"/>
    </source>
</evidence>
<dbReference type="Pfam" id="PF08545">
    <property type="entry name" value="ACP_syn_III"/>
    <property type="match status" value="1"/>
</dbReference>
<evidence type="ECO:0000313" key="13">
    <source>
        <dbReference type="Proteomes" id="UP000268059"/>
    </source>
</evidence>
<proteinExistence type="inferred from homology"/>
<dbReference type="GO" id="GO:0044550">
    <property type="term" value="P:secondary metabolite biosynthetic process"/>
    <property type="evidence" value="ECO:0007669"/>
    <property type="project" value="TreeGrafter"/>
</dbReference>
<dbReference type="GO" id="GO:0033818">
    <property type="term" value="F:beta-ketoacyl-acyl-carrier-protein synthase III activity"/>
    <property type="evidence" value="ECO:0007669"/>
    <property type="project" value="UniProtKB-UniRule"/>
</dbReference>
<dbReference type="UniPathway" id="UPA00094"/>
<keyword evidence="8 9" id="KW-0012">Acyltransferase</keyword>
<reference evidence="12 13" key="1">
    <citation type="submission" date="2018-11" db="EMBL/GenBank/DDBJ databases">
        <title>Novel Erysipelotrichaceae bacterium isolated from small intestine of a swine.</title>
        <authorList>
            <person name="Kim J.S."/>
            <person name="Choe H."/>
            <person name="Lee Y.R."/>
            <person name="Kim K.M."/>
            <person name="Park D.S."/>
        </authorList>
    </citation>
    <scope>NUCLEOTIDE SEQUENCE [LARGE SCALE GENOMIC DNA]</scope>
    <source>
        <strain evidence="12 13">SG0102</strain>
    </source>
</reference>
<evidence type="ECO:0000256" key="4">
    <source>
        <dbReference type="ARBA" id="ARBA00022679"/>
    </source>
</evidence>
<keyword evidence="2 9" id="KW-0963">Cytoplasm</keyword>
<accession>A0A3G9JA07</accession>
<evidence type="ECO:0000256" key="7">
    <source>
        <dbReference type="ARBA" id="ARBA00023160"/>
    </source>
</evidence>
<dbReference type="HAMAP" id="MF_01815">
    <property type="entry name" value="FabH"/>
    <property type="match status" value="1"/>
</dbReference>
<evidence type="ECO:0000256" key="5">
    <source>
        <dbReference type="ARBA" id="ARBA00022832"/>
    </source>
</evidence>
<keyword evidence="7 9" id="KW-0275">Fatty acid biosynthesis</keyword>
<keyword evidence="5 9" id="KW-0276">Fatty acid metabolism</keyword>
<evidence type="ECO:0000256" key="8">
    <source>
        <dbReference type="ARBA" id="ARBA00023315"/>
    </source>
</evidence>
<keyword evidence="9" id="KW-0511">Multifunctional enzyme</keyword>
<dbReference type="InParanoid" id="A0A3G9JA07"/>
<dbReference type="PANTHER" id="PTHR34069:SF2">
    <property type="entry name" value="BETA-KETOACYL-[ACYL-CARRIER-PROTEIN] SYNTHASE III"/>
    <property type="match status" value="1"/>
</dbReference>
<sequence>MKGLTIVSTGYYVPSKRLANDEFTKFLDTSDEWITSRTGIHARHFSEGEDTTDLAYQAAVKALEGYDPQDIGVIIVASITNTYLTPSTACLLQKRLGLAEDVFAFDVNAACSGFEYALSVARAQLAFSAKPYALVIGAETLSSIIDFKDRSTCVLFGDGAGAALVKSSDSLYFDMQGAIGNDEALFCKRQDGYLTMQGREVFRFATGAIEKCIRTLLERAQLAVNDVDYYVLHQANGRIISHVYKKLKADPAKFYINLNEYGNTSGASVPLALAEMNEKGLLHPGMKIMLVGFGGGLTYGANLLEWQEESLCG</sequence>
<dbReference type="FunCoup" id="A0A3G9JA07">
    <property type="interactions" value="357"/>
</dbReference>
<comment type="pathway">
    <text evidence="9">Lipid metabolism; fatty acid biosynthesis.</text>
</comment>
<evidence type="ECO:0000256" key="1">
    <source>
        <dbReference type="ARBA" id="ARBA00008642"/>
    </source>
</evidence>
<dbReference type="PANTHER" id="PTHR34069">
    <property type="entry name" value="3-OXOACYL-[ACYL-CARRIER-PROTEIN] SYNTHASE 3"/>
    <property type="match status" value="1"/>
</dbReference>
<dbReference type="OrthoDB" id="9815506at2"/>
<dbReference type="InterPro" id="IPR013747">
    <property type="entry name" value="ACP_syn_III_C"/>
</dbReference>
<evidence type="ECO:0000256" key="3">
    <source>
        <dbReference type="ARBA" id="ARBA00022516"/>
    </source>
</evidence>
<comment type="subcellular location">
    <subcellularLocation>
        <location evidence="9">Cytoplasm</location>
    </subcellularLocation>
</comment>
<dbReference type="GO" id="GO:0006633">
    <property type="term" value="P:fatty acid biosynthetic process"/>
    <property type="evidence" value="ECO:0007669"/>
    <property type="project" value="UniProtKB-UniRule"/>
</dbReference>
<dbReference type="Proteomes" id="UP000268059">
    <property type="component" value="Chromosome"/>
</dbReference>
<dbReference type="InterPro" id="IPR013751">
    <property type="entry name" value="ACP_syn_III_N"/>
</dbReference>
<dbReference type="RefSeq" id="WP_125118185.1">
    <property type="nucleotide sequence ID" value="NZ_AP019309.1"/>
</dbReference>
<dbReference type="NCBIfam" id="TIGR00747">
    <property type="entry name" value="fabH"/>
    <property type="match status" value="1"/>
</dbReference>
<comment type="similarity">
    <text evidence="1 9">Belongs to the thiolase-like superfamily. FabH family.</text>
</comment>
<evidence type="ECO:0000259" key="11">
    <source>
        <dbReference type="Pfam" id="PF08545"/>
    </source>
</evidence>
<evidence type="ECO:0000256" key="9">
    <source>
        <dbReference type="HAMAP-Rule" id="MF_01815"/>
    </source>
</evidence>
<feature type="active site" evidence="9">
    <location>
        <position position="263"/>
    </location>
</feature>
<dbReference type="CDD" id="cd00830">
    <property type="entry name" value="KAS_III"/>
    <property type="match status" value="1"/>
</dbReference>
<dbReference type="InterPro" id="IPR016039">
    <property type="entry name" value="Thiolase-like"/>
</dbReference>
<keyword evidence="6 9" id="KW-0443">Lipid metabolism</keyword>
<feature type="active site" evidence="9">
    <location>
        <position position="111"/>
    </location>
</feature>
<comment type="domain">
    <text evidence="9">The last Arg residue of the ACP-binding site is essential for the weak association between ACP/AcpP and FabH.</text>
</comment>
<feature type="domain" description="Beta-ketoacyl-[acyl-carrier-protein] synthase III C-terminal" evidence="10">
    <location>
        <begin position="217"/>
        <end position="306"/>
    </location>
</feature>
<evidence type="ECO:0000259" key="10">
    <source>
        <dbReference type="Pfam" id="PF08541"/>
    </source>
</evidence>
<protein>
    <recommendedName>
        <fullName evidence="9">Beta-ketoacyl-[acyl-carrier-protein] synthase III</fullName>
        <shortName evidence="9">Beta-ketoacyl-ACP synthase III</shortName>
        <shortName evidence="9">KAS III</shortName>
        <ecNumber evidence="9">2.3.1.180</ecNumber>
    </recommendedName>
    <alternativeName>
        <fullName evidence="9">3-oxoacyl-[acyl-carrier-protein] synthase 3</fullName>
    </alternativeName>
    <alternativeName>
        <fullName evidence="9">3-oxoacyl-[acyl-carrier-protein] synthase III</fullName>
    </alternativeName>
</protein>
<evidence type="ECO:0000313" key="12">
    <source>
        <dbReference type="EMBL" id="BBH25215.1"/>
    </source>
</evidence>
<dbReference type="GO" id="GO:0005737">
    <property type="term" value="C:cytoplasm"/>
    <property type="evidence" value="ECO:0007669"/>
    <property type="project" value="UniProtKB-SubCell"/>
</dbReference>
<dbReference type="InterPro" id="IPR004655">
    <property type="entry name" value="FabH"/>
</dbReference>
<dbReference type="KEGG" id="ebm:SG0102_01490"/>
<feature type="region of interest" description="ACP-binding" evidence="9">
    <location>
        <begin position="234"/>
        <end position="238"/>
    </location>
</feature>
<evidence type="ECO:0000256" key="2">
    <source>
        <dbReference type="ARBA" id="ARBA00022490"/>
    </source>
</evidence>
<keyword evidence="4 9" id="KW-0808">Transferase</keyword>
<feature type="domain" description="Beta-ketoacyl-[acyl-carrier-protein] synthase III N-terminal" evidence="11">
    <location>
        <begin position="105"/>
        <end position="169"/>
    </location>
</feature>
<comment type="catalytic activity">
    <reaction evidence="9">
        <text>malonyl-[ACP] + acetyl-CoA + H(+) = 3-oxobutanoyl-[ACP] + CO2 + CoA</text>
        <dbReference type="Rhea" id="RHEA:12080"/>
        <dbReference type="Rhea" id="RHEA-COMP:9623"/>
        <dbReference type="Rhea" id="RHEA-COMP:9625"/>
        <dbReference type="ChEBI" id="CHEBI:15378"/>
        <dbReference type="ChEBI" id="CHEBI:16526"/>
        <dbReference type="ChEBI" id="CHEBI:57287"/>
        <dbReference type="ChEBI" id="CHEBI:57288"/>
        <dbReference type="ChEBI" id="CHEBI:78449"/>
        <dbReference type="ChEBI" id="CHEBI:78450"/>
        <dbReference type="EC" id="2.3.1.180"/>
    </reaction>
</comment>
<feature type="active site" evidence="9">
    <location>
        <position position="233"/>
    </location>
</feature>
<dbReference type="GO" id="GO:0004315">
    <property type="term" value="F:3-oxoacyl-[acyl-carrier-protein] synthase activity"/>
    <property type="evidence" value="ECO:0007669"/>
    <property type="project" value="InterPro"/>
</dbReference>
<comment type="subunit">
    <text evidence="9">Homodimer.</text>
</comment>
<dbReference type="AlphaFoldDB" id="A0A3G9JA07"/>
<dbReference type="EC" id="2.3.1.180" evidence="9"/>
<dbReference type="SUPFAM" id="SSF53901">
    <property type="entry name" value="Thiolase-like"/>
    <property type="match status" value="1"/>
</dbReference>
<organism evidence="12 13">
    <name type="scientific">Intestinibaculum porci</name>
    <dbReference type="NCBI Taxonomy" id="2487118"/>
    <lineage>
        <taxon>Bacteria</taxon>
        <taxon>Bacillati</taxon>
        <taxon>Bacillota</taxon>
        <taxon>Erysipelotrichia</taxon>
        <taxon>Erysipelotrichales</taxon>
        <taxon>Erysipelotrichaceae</taxon>
        <taxon>Intestinibaculum</taxon>
    </lineage>
</organism>